<evidence type="ECO:0000313" key="2">
    <source>
        <dbReference type="EMBL" id="QII81903.1"/>
    </source>
</evidence>
<gene>
    <name evidence="2" type="ORF">G7057_05055</name>
</gene>
<protein>
    <submittedName>
        <fullName evidence="2">Helix-turn-helix domain-containing protein</fullName>
    </submittedName>
</protein>
<feature type="domain" description="HTH cro/C1-type" evidence="1">
    <location>
        <begin position="15"/>
        <end position="68"/>
    </location>
</feature>
<dbReference type="RefSeq" id="WP_166161813.1">
    <property type="nucleotide sequence ID" value="NZ_CP049740.1"/>
</dbReference>
<dbReference type="SUPFAM" id="SSF47413">
    <property type="entry name" value="lambda repressor-like DNA-binding domains"/>
    <property type="match status" value="1"/>
</dbReference>
<dbReference type="EMBL" id="CP049740">
    <property type="protein sequence ID" value="QII81903.1"/>
    <property type="molecule type" value="Genomic_DNA"/>
</dbReference>
<dbReference type="InterPro" id="IPR010982">
    <property type="entry name" value="Lambda_DNA-bd_dom_sf"/>
</dbReference>
<dbReference type="Gene3D" id="1.25.40.10">
    <property type="entry name" value="Tetratricopeptide repeat domain"/>
    <property type="match status" value="1"/>
</dbReference>
<name>A0A6G7K9G3_9LACT</name>
<dbReference type="SUPFAM" id="SSF48452">
    <property type="entry name" value="TPR-like"/>
    <property type="match status" value="1"/>
</dbReference>
<reference evidence="2 3" key="1">
    <citation type="journal article" date="2017" name="Int. J. Syst. Evol. Microbiol.">
        <title>Jeotgalibaca porci sp. nov. and Jeotgalibaca arthritidis sp. nov., isolated from pigs, and emended description of the genus Jeotgalibaca.</title>
        <authorList>
            <person name="Zamora L."/>
            <person name="Perez-Sancho M."/>
            <person name="Dominguez L."/>
            <person name="Fernandez-Garayzabal J.F."/>
            <person name="Vela A.I."/>
        </authorList>
    </citation>
    <scope>NUCLEOTIDE SEQUENCE [LARGE SCALE GENOMIC DNA]</scope>
    <source>
        <strain evidence="2 3">CECT 9157</strain>
    </source>
</reference>
<accession>A0A6G7K9G3</accession>
<dbReference type="CDD" id="cd00093">
    <property type="entry name" value="HTH_XRE"/>
    <property type="match status" value="1"/>
</dbReference>
<dbReference type="Pfam" id="PF01381">
    <property type="entry name" value="HTH_3"/>
    <property type="match status" value="1"/>
</dbReference>
<organism evidence="2 3">
    <name type="scientific">Jeotgalibaca arthritidis</name>
    <dbReference type="NCBI Taxonomy" id="1868794"/>
    <lineage>
        <taxon>Bacteria</taxon>
        <taxon>Bacillati</taxon>
        <taxon>Bacillota</taxon>
        <taxon>Bacilli</taxon>
        <taxon>Lactobacillales</taxon>
        <taxon>Carnobacteriaceae</taxon>
        <taxon>Jeotgalibaca</taxon>
    </lineage>
</organism>
<dbReference type="Proteomes" id="UP000501451">
    <property type="component" value="Chromosome"/>
</dbReference>
<evidence type="ECO:0000313" key="3">
    <source>
        <dbReference type="Proteomes" id="UP000501451"/>
    </source>
</evidence>
<dbReference type="PROSITE" id="PS50943">
    <property type="entry name" value="HTH_CROC1"/>
    <property type="match status" value="1"/>
</dbReference>
<dbReference type="PANTHER" id="PTHR37038">
    <property type="entry name" value="TRANSCRIPTIONAL REGULATOR-RELATED"/>
    <property type="match status" value="1"/>
</dbReference>
<dbReference type="InterPro" id="IPR011990">
    <property type="entry name" value="TPR-like_helical_dom_sf"/>
</dbReference>
<proteinExistence type="predicted"/>
<dbReference type="GO" id="GO:0003677">
    <property type="term" value="F:DNA binding"/>
    <property type="evidence" value="ECO:0007669"/>
    <property type="project" value="InterPro"/>
</dbReference>
<dbReference type="InterPro" id="IPR001387">
    <property type="entry name" value="Cro/C1-type_HTH"/>
</dbReference>
<dbReference type="InterPro" id="IPR053163">
    <property type="entry name" value="HTH-type_regulator_Rgg"/>
</dbReference>
<dbReference type="PANTHER" id="PTHR37038:SF13">
    <property type="entry name" value="HTH CRO_C1-TYPE DOMAIN-CONTAINING PROTEIN"/>
    <property type="match status" value="1"/>
</dbReference>
<keyword evidence="3" id="KW-1185">Reference proteome</keyword>
<sequence length="296" mass="35046">MIKPAFDKPTSGETLKKIRMSKKYTQKFVTEGIISQSTYSKIERGEVEPTYSKFMALLKRLDVSPEEFNYLSNDHSQTDRDKIINDFFLLNYNNSADLVLIRSRIKRYLNSHKDYVLQDIFYICEALILINENRDYDQAVIFANKVWKRLEKFDRWFLMEIRLINTILFIFPIETAINISEKTVGILEEYSSREGKVLLNNIQINLALLLIRNKQYKVANKMLDTVIKRLKDEKNYYLLAFAYIRKGIALRLLTYKKSDFYLEKGLSLLELFEDPKLYEVLSTEIDFYTKKTPNAH</sequence>
<dbReference type="KEGG" id="jar:G7057_05055"/>
<dbReference type="SMART" id="SM00530">
    <property type="entry name" value="HTH_XRE"/>
    <property type="match status" value="1"/>
</dbReference>
<dbReference type="AlphaFoldDB" id="A0A6G7K9G3"/>
<evidence type="ECO:0000259" key="1">
    <source>
        <dbReference type="PROSITE" id="PS50943"/>
    </source>
</evidence>